<organism evidence="2 3">
    <name type="scientific">Ruficoccus amylovorans</name>
    <dbReference type="NCBI Taxonomy" id="1804625"/>
    <lineage>
        <taxon>Bacteria</taxon>
        <taxon>Pseudomonadati</taxon>
        <taxon>Verrucomicrobiota</taxon>
        <taxon>Opitutia</taxon>
        <taxon>Puniceicoccales</taxon>
        <taxon>Cerasicoccaceae</taxon>
        <taxon>Ruficoccus</taxon>
    </lineage>
</organism>
<feature type="signal peptide" evidence="1">
    <location>
        <begin position="1"/>
        <end position="28"/>
    </location>
</feature>
<comment type="caution">
    <text evidence="2">The sequence shown here is derived from an EMBL/GenBank/DDBJ whole genome shotgun (WGS) entry which is preliminary data.</text>
</comment>
<dbReference type="Proteomes" id="UP000546464">
    <property type="component" value="Unassembled WGS sequence"/>
</dbReference>
<keyword evidence="3" id="KW-1185">Reference proteome</keyword>
<evidence type="ECO:0000256" key="1">
    <source>
        <dbReference type="SAM" id="SignalP"/>
    </source>
</evidence>
<name>A0A842HL51_9BACT</name>
<sequence length="299" mass="33869">MSPKTVRRFLCLLTFASLAGLLPATALARESYLRNSQLRIGVDLDMGGGISYFSEARSRTNLLNTFDEGRLIQQSYYGQKDGSHWGDKPWRWNPVQGGDYRGNEAEILEWKNDGTTLYVKTRPRHWASGELLQDVVMEETITLEGDVAVIHFSCTYSGDTIHPVTHQETPAVFINAEFPHLYYYGGDRPWSGGELTTLDPGWPNEYYDITEHWAAFVNKRGWGVGVYVPEADQITTYRYEGSGRTGTKGDACSYFAPIRSFAFDRPMTFEYTAYLTLGSIEEIRTRFQAIADSSQEDQP</sequence>
<evidence type="ECO:0000313" key="2">
    <source>
        <dbReference type="EMBL" id="MBC2596246.1"/>
    </source>
</evidence>
<accession>A0A842HL51</accession>
<proteinExistence type="predicted"/>
<dbReference type="AlphaFoldDB" id="A0A842HL51"/>
<feature type="chain" id="PRO_5032371962" evidence="1">
    <location>
        <begin position="29"/>
        <end position="299"/>
    </location>
</feature>
<reference evidence="2 3" key="1">
    <citation type="submission" date="2020-07" db="EMBL/GenBank/DDBJ databases">
        <authorList>
            <person name="Feng X."/>
        </authorList>
    </citation>
    <scope>NUCLEOTIDE SEQUENCE [LARGE SCALE GENOMIC DNA]</scope>
    <source>
        <strain evidence="2 3">JCM31066</strain>
    </source>
</reference>
<dbReference type="RefSeq" id="WP_185677159.1">
    <property type="nucleotide sequence ID" value="NZ_JACHVB010000063.1"/>
</dbReference>
<keyword evidence="1" id="KW-0732">Signal</keyword>
<dbReference type="EMBL" id="JACHVB010000063">
    <property type="protein sequence ID" value="MBC2596246.1"/>
    <property type="molecule type" value="Genomic_DNA"/>
</dbReference>
<protein>
    <submittedName>
        <fullName evidence="2">Uncharacterized protein</fullName>
    </submittedName>
</protein>
<gene>
    <name evidence="2" type="ORF">H5P28_18410</name>
</gene>
<evidence type="ECO:0000313" key="3">
    <source>
        <dbReference type="Proteomes" id="UP000546464"/>
    </source>
</evidence>